<dbReference type="AlphaFoldDB" id="A0A2W4U184"/>
<proteinExistence type="predicted"/>
<comment type="caution">
    <text evidence="1">The sequence shown here is derived from an EMBL/GenBank/DDBJ whole genome shotgun (WGS) entry which is preliminary data.</text>
</comment>
<reference evidence="1 2" key="2">
    <citation type="submission" date="2018-06" db="EMBL/GenBank/DDBJ databases">
        <title>Metagenomic assembly of (sub)arctic Cyanobacteria and their associated microbiome from non-axenic cultures.</title>
        <authorList>
            <person name="Baurain D."/>
        </authorList>
    </citation>
    <scope>NUCLEOTIDE SEQUENCE [LARGE SCALE GENOMIC DNA]</scope>
    <source>
        <strain evidence="1">ULC129bin1</strain>
    </source>
</reference>
<name>A0A2W4U184_9CYAN</name>
<organism evidence="1 2">
    <name type="scientific">Leptolyngbya foveolarum</name>
    <dbReference type="NCBI Taxonomy" id="47253"/>
    <lineage>
        <taxon>Bacteria</taxon>
        <taxon>Bacillati</taxon>
        <taxon>Cyanobacteriota</taxon>
        <taxon>Cyanophyceae</taxon>
        <taxon>Leptolyngbyales</taxon>
        <taxon>Leptolyngbyaceae</taxon>
        <taxon>Leptolyngbya group</taxon>
        <taxon>Leptolyngbya</taxon>
    </lineage>
</organism>
<sequence length="272" mass="31303">MKKENRYQQLIEKIFLDRYTKDAQEIFFNRTDLEPAAISLGLELPKNLGDVVYALRYRTPMPRSILETQIDGKEWIIEGAGRAKYCIKLVRVNRISPNRELITIKIPDSTPEVVSHYSLSDEQALLAKVRYNRLIDIFLSLTTYSLQNHLRTTVAEVGQIEIDEIYIGINQHGCHYIIPVQAKGGSDQLSVVQTKQDIQCCAEKFPNAICRAISTQFMADDLIALFELVVQENEIKLVQERHYRLVPSRDIEPVDLQQYKAISDPGLFHLQR</sequence>
<evidence type="ECO:0000313" key="1">
    <source>
        <dbReference type="EMBL" id="PZO14743.1"/>
    </source>
</evidence>
<dbReference type="Proteomes" id="UP000249354">
    <property type="component" value="Unassembled WGS sequence"/>
</dbReference>
<gene>
    <name evidence="1" type="ORF">DCF25_14650</name>
</gene>
<reference evidence="2" key="1">
    <citation type="submission" date="2018-04" db="EMBL/GenBank/DDBJ databases">
        <authorList>
            <person name="Cornet L."/>
        </authorList>
    </citation>
    <scope>NUCLEOTIDE SEQUENCE [LARGE SCALE GENOMIC DNA]</scope>
</reference>
<accession>A0A2W4U184</accession>
<protein>
    <submittedName>
        <fullName evidence="1">Endonuclease</fullName>
    </submittedName>
</protein>
<dbReference type="EMBL" id="QBMC01000104">
    <property type="protein sequence ID" value="PZO14743.1"/>
    <property type="molecule type" value="Genomic_DNA"/>
</dbReference>
<dbReference type="GO" id="GO:0004519">
    <property type="term" value="F:endonuclease activity"/>
    <property type="evidence" value="ECO:0007669"/>
    <property type="project" value="UniProtKB-KW"/>
</dbReference>
<keyword evidence="1" id="KW-0540">Nuclease</keyword>
<evidence type="ECO:0000313" key="2">
    <source>
        <dbReference type="Proteomes" id="UP000249354"/>
    </source>
</evidence>
<keyword evidence="1" id="KW-0378">Hydrolase</keyword>
<keyword evidence="1" id="KW-0255">Endonuclease</keyword>